<dbReference type="OrthoDB" id="3197444at2"/>
<proteinExistence type="predicted"/>
<organism evidence="2 3">
    <name type="scientific">Seinonella peptonophila</name>
    <dbReference type="NCBI Taxonomy" id="112248"/>
    <lineage>
        <taxon>Bacteria</taxon>
        <taxon>Bacillati</taxon>
        <taxon>Bacillota</taxon>
        <taxon>Bacilli</taxon>
        <taxon>Bacillales</taxon>
        <taxon>Thermoactinomycetaceae</taxon>
        <taxon>Seinonella</taxon>
    </lineage>
</organism>
<keyword evidence="1" id="KW-0472">Membrane</keyword>
<name>A0A1M4VBQ3_9BACL</name>
<evidence type="ECO:0000256" key="1">
    <source>
        <dbReference type="SAM" id="Phobius"/>
    </source>
</evidence>
<evidence type="ECO:0000313" key="2">
    <source>
        <dbReference type="EMBL" id="SHE66415.1"/>
    </source>
</evidence>
<keyword evidence="3" id="KW-1185">Reference proteome</keyword>
<evidence type="ECO:0000313" key="3">
    <source>
        <dbReference type="Proteomes" id="UP000184476"/>
    </source>
</evidence>
<accession>A0A1M4VBQ3</accession>
<dbReference type="Proteomes" id="UP000184476">
    <property type="component" value="Unassembled WGS sequence"/>
</dbReference>
<feature type="transmembrane region" description="Helical" evidence="1">
    <location>
        <begin position="72"/>
        <end position="90"/>
    </location>
</feature>
<dbReference type="EMBL" id="FQVL01000002">
    <property type="protein sequence ID" value="SHE66415.1"/>
    <property type="molecule type" value="Genomic_DNA"/>
</dbReference>
<dbReference type="STRING" id="112248.SAMN05444392_102282"/>
<dbReference type="InterPro" id="IPR009319">
    <property type="entry name" value="Phage_A118_VSP1"/>
</dbReference>
<dbReference type="AlphaFoldDB" id="A0A1M4VBQ3"/>
<sequence length="292" mass="33745">MTYQPPEERETYNELIEKLEQILQGSSDQLKAFLLSIDFQNLSPKDQREIEKRIDEILITTNQQLFTWVDMAINYAYIVGVAITLMTLGLQPAMKAAKDTVKMGNQLNKQTVNQIKKVTYNDLLLMTQNTSQRVKDVVTRVVMENIRNREIGVSLKENYRNIIRGLKEEASQAADFSIIDRANRTWTIESYSKMVARTKVMQAQFEGTINESLKREAYYGVISSHNSKHASCRKWEGKIVKLTADVPGDYPLLSDLRAYEFKEIFHPSCKHHVFPVRNLEALPPQIKERNEK</sequence>
<keyword evidence="1" id="KW-0812">Transmembrane</keyword>
<reference evidence="2 3" key="1">
    <citation type="submission" date="2016-11" db="EMBL/GenBank/DDBJ databases">
        <authorList>
            <person name="Jaros S."/>
            <person name="Januszkiewicz K."/>
            <person name="Wedrychowicz H."/>
        </authorList>
    </citation>
    <scope>NUCLEOTIDE SEQUENCE [LARGE SCALE GENOMIC DNA]</scope>
    <source>
        <strain evidence="2 3">DSM 44666</strain>
    </source>
</reference>
<gene>
    <name evidence="2" type="ORF">SAMN05444392_102282</name>
</gene>
<protein>
    <submittedName>
        <fullName evidence="2">Phage minor capsid protein 2</fullName>
    </submittedName>
</protein>
<dbReference type="GO" id="GO:0005198">
    <property type="term" value="F:structural molecule activity"/>
    <property type="evidence" value="ECO:0007669"/>
    <property type="project" value="InterPro"/>
</dbReference>
<dbReference type="RefSeq" id="WP_073153698.1">
    <property type="nucleotide sequence ID" value="NZ_FQVL01000002.1"/>
</dbReference>
<keyword evidence="1" id="KW-1133">Transmembrane helix</keyword>
<dbReference type="Pfam" id="PF06152">
    <property type="entry name" value="Phage_min_cap2"/>
    <property type="match status" value="1"/>
</dbReference>